<dbReference type="AlphaFoldDB" id="A0AAV2Q0C3"/>
<evidence type="ECO:0000259" key="8">
    <source>
        <dbReference type="PROSITE" id="PS50157"/>
    </source>
</evidence>
<dbReference type="PROSITE" id="PS50097">
    <property type="entry name" value="BTB"/>
    <property type="match status" value="1"/>
</dbReference>
<dbReference type="SUPFAM" id="SSF54695">
    <property type="entry name" value="POZ domain"/>
    <property type="match status" value="1"/>
</dbReference>
<dbReference type="PANTHER" id="PTHR23110">
    <property type="entry name" value="BTB DOMAIN TRANSCRIPTION FACTOR"/>
    <property type="match status" value="1"/>
</dbReference>
<evidence type="ECO:0000313" key="10">
    <source>
        <dbReference type="Proteomes" id="UP001497623"/>
    </source>
</evidence>
<dbReference type="InterPro" id="IPR011333">
    <property type="entry name" value="SKP1/BTB/POZ_sf"/>
</dbReference>
<feature type="domain" description="C2H2-type" evidence="8">
    <location>
        <begin position="384"/>
        <end position="411"/>
    </location>
</feature>
<dbReference type="GO" id="GO:0005634">
    <property type="term" value="C:nucleus"/>
    <property type="evidence" value="ECO:0007669"/>
    <property type="project" value="UniProtKB-ARBA"/>
</dbReference>
<evidence type="ECO:0000259" key="7">
    <source>
        <dbReference type="PROSITE" id="PS50097"/>
    </source>
</evidence>
<dbReference type="SUPFAM" id="SSF57667">
    <property type="entry name" value="beta-beta-alpha zinc fingers"/>
    <property type="match status" value="1"/>
</dbReference>
<dbReference type="Gene3D" id="3.30.710.10">
    <property type="entry name" value="Potassium Channel Kv1.1, Chain A"/>
    <property type="match status" value="1"/>
</dbReference>
<dbReference type="PROSITE" id="PS00028">
    <property type="entry name" value="ZINC_FINGER_C2H2_1"/>
    <property type="match status" value="2"/>
</dbReference>
<dbReference type="InterPro" id="IPR051095">
    <property type="entry name" value="Dros_DevTransReg"/>
</dbReference>
<dbReference type="InterPro" id="IPR013087">
    <property type="entry name" value="Znf_C2H2_type"/>
</dbReference>
<dbReference type="PANTHER" id="PTHR23110:SF109">
    <property type="entry name" value="FI07618P-RELATED"/>
    <property type="match status" value="1"/>
</dbReference>
<dbReference type="PROSITE" id="PS50157">
    <property type="entry name" value="ZINC_FINGER_C2H2_2"/>
    <property type="match status" value="1"/>
</dbReference>
<feature type="region of interest" description="Disordered" evidence="6">
    <location>
        <begin position="117"/>
        <end position="278"/>
    </location>
</feature>
<comment type="caution">
    <text evidence="9">The sequence shown here is derived from an EMBL/GenBank/DDBJ whole genome shotgun (WGS) entry which is preliminary data.</text>
</comment>
<keyword evidence="1" id="KW-0479">Metal-binding</keyword>
<dbReference type="GO" id="GO:0048666">
    <property type="term" value="P:neuron development"/>
    <property type="evidence" value="ECO:0007669"/>
    <property type="project" value="UniProtKB-ARBA"/>
</dbReference>
<evidence type="ECO:0008006" key="11">
    <source>
        <dbReference type="Google" id="ProtNLM"/>
    </source>
</evidence>
<keyword evidence="3" id="KW-0862">Zinc</keyword>
<protein>
    <recommendedName>
        <fullName evidence="11">Longitudinals lacking protein</fullName>
    </recommendedName>
</protein>
<feature type="compositionally biased region" description="Basic and acidic residues" evidence="6">
    <location>
        <begin position="122"/>
        <end position="132"/>
    </location>
</feature>
<feature type="domain" description="BTB" evidence="7">
    <location>
        <begin position="31"/>
        <end position="96"/>
    </location>
</feature>
<organism evidence="9 10">
    <name type="scientific">Meganyctiphanes norvegica</name>
    <name type="common">Northern krill</name>
    <name type="synonym">Thysanopoda norvegica</name>
    <dbReference type="NCBI Taxonomy" id="48144"/>
    <lineage>
        <taxon>Eukaryota</taxon>
        <taxon>Metazoa</taxon>
        <taxon>Ecdysozoa</taxon>
        <taxon>Arthropoda</taxon>
        <taxon>Crustacea</taxon>
        <taxon>Multicrustacea</taxon>
        <taxon>Malacostraca</taxon>
        <taxon>Eumalacostraca</taxon>
        <taxon>Eucarida</taxon>
        <taxon>Euphausiacea</taxon>
        <taxon>Euphausiidae</taxon>
        <taxon>Meganyctiphanes</taxon>
    </lineage>
</organism>
<evidence type="ECO:0000313" key="9">
    <source>
        <dbReference type="EMBL" id="CAL4066307.1"/>
    </source>
</evidence>
<dbReference type="GO" id="GO:0006357">
    <property type="term" value="P:regulation of transcription by RNA polymerase II"/>
    <property type="evidence" value="ECO:0007669"/>
    <property type="project" value="TreeGrafter"/>
</dbReference>
<dbReference type="Pfam" id="PF00651">
    <property type="entry name" value="BTB"/>
    <property type="match status" value="1"/>
</dbReference>
<accession>A0AAV2Q0C3</accession>
<evidence type="ECO:0000256" key="1">
    <source>
        <dbReference type="ARBA" id="ARBA00022723"/>
    </source>
</evidence>
<dbReference type="GO" id="GO:0008270">
    <property type="term" value="F:zinc ion binding"/>
    <property type="evidence" value="ECO:0007669"/>
    <property type="project" value="UniProtKB-KW"/>
</dbReference>
<dbReference type="InterPro" id="IPR036236">
    <property type="entry name" value="Znf_C2H2_sf"/>
</dbReference>
<dbReference type="Gene3D" id="3.30.160.60">
    <property type="entry name" value="Classic Zinc Finger"/>
    <property type="match status" value="2"/>
</dbReference>
<feature type="compositionally biased region" description="Low complexity" evidence="6">
    <location>
        <begin position="211"/>
        <end position="238"/>
    </location>
</feature>
<dbReference type="GO" id="GO:0048513">
    <property type="term" value="P:animal organ development"/>
    <property type="evidence" value="ECO:0007669"/>
    <property type="project" value="UniProtKB-ARBA"/>
</dbReference>
<keyword evidence="4" id="KW-0539">Nucleus</keyword>
<evidence type="ECO:0000256" key="4">
    <source>
        <dbReference type="ARBA" id="ARBA00023242"/>
    </source>
</evidence>
<keyword evidence="2 5" id="KW-0863">Zinc-finger</keyword>
<gene>
    <name evidence="9" type="ORF">MNOR_LOCUS5554</name>
</gene>
<keyword evidence="10" id="KW-1185">Reference proteome</keyword>
<evidence type="ECO:0000256" key="2">
    <source>
        <dbReference type="ARBA" id="ARBA00022771"/>
    </source>
</evidence>
<dbReference type="CDD" id="cd18315">
    <property type="entry name" value="BTB_POZ_BAB-like"/>
    <property type="match status" value="1"/>
</dbReference>
<dbReference type="Proteomes" id="UP001497623">
    <property type="component" value="Unassembled WGS sequence"/>
</dbReference>
<name>A0AAV2Q0C3_MEGNR</name>
<dbReference type="EMBL" id="CAXKWB010002162">
    <property type="protein sequence ID" value="CAL4066307.1"/>
    <property type="molecule type" value="Genomic_DNA"/>
</dbReference>
<proteinExistence type="predicted"/>
<dbReference type="SMART" id="SM00225">
    <property type="entry name" value="BTB"/>
    <property type="match status" value="1"/>
</dbReference>
<sequence>MDGGLLSLKWNNHKTTFFHVLSNIRKKEAYCDATLACDGRFYPVHKLVLSTCSDYFEQMFEKTKDKQPVIVLKDIRHEELEALLNYMYLGEVNVLQNDLSGLIKAAECLRIKGLAVPDEDPNEKKDNKRLWEGDSSVSDGKRQRREERERQEERREEKRREERREERRQEERRQEERRQEERRQEERRQEYSSSHKEPSREPSRTENIVASSPSQSLSASRSPEPIRTSSNHNSNTSNEVPEPTGAVAPMVILDEEQPVVKEEPSEGFPIEETDYTDNSVDNKEDLQATFEAPNLVQDIASSLGYDHQQQQALRAGQPQSMEDLVAQVMPGSSGMQGKAWEGSNQSLVGLGYNEEYSEDGQQHTAPMDGNEVWLQADRMAGEAVACPFCGKLYYHKGNFMQHFRTHTGEKPYACPHCPYHCNISSNLKGHIRRKHPEVLGLTTLKPQQIE</sequence>
<evidence type="ECO:0000256" key="6">
    <source>
        <dbReference type="SAM" id="MobiDB-lite"/>
    </source>
</evidence>
<dbReference type="InterPro" id="IPR000210">
    <property type="entry name" value="BTB/POZ_dom"/>
</dbReference>
<dbReference type="SMART" id="SM00355">
    <property type="entry name" value="ZnF_C2H2"/>
    <property type="match status" value="2"/>
</dbReference>
<evidence type="ECO:0000256" key="5">
    <source>
        <dbReference type="PROSITE-ProRule" id="PRU00042"/>
    </source>
</evidence>
<dbReference type="FunFam" id="3.30.160.60:FF:000446">
    <property type="entry name" value="Zinc finger protein"/>
    <property type="match status" value="1"/>
</dbReference>
<feature type="compositionally biased region" description="Basic and acidic residues" evidence="6">
    <location>
        <begin position="139"/>
        <end position="204"/>
    </location>
</feature>
<dbReference type="GO" id="GO:0003006">
    <property type="term" value="P:developmental process involved in reproduction"/>
    <property type="evidence" value="ECO:0007669"/>
    <property type="project" value="UniProtKB-ARBA"/>
</dbReference>
<evidence type="ECO:0000256" key="3">
    <source>
        <dbReference type="ARBA" id="ARBA00022833"/>
    </source>
</evidence>
<reference evidence="9 10" key="1">
    <citation type="submission" date="2024-05" db="EMBL/GenBank/DDBJ databases">
        <authorList>
            <person name="Wallberg A."/>
        </authorList>
    </citation>
    <scope>NUCLEOTIDE SEQUENCE [LARGE SCALE GENOMIC DNA]</scope>
</reference>